<feature type="signal peptide" evidence="1">
    <location>
        <begin position="1"/>
        <end position="18"/>
    </location>
</feature>
<evidence type="ECO:0000313" key="3">
    <source>
        <dbReference type="Proteomes" id="UP000822688"/>
    </source>
</evidence>
<evidence type="ECO:0000256" key="1">
    <source>
        <dbReference type="SAM" id="SignalP"/>
    </source>
</evidence>
<evidence type="ECO:0000313" key="2">
    <source>
        <dbReference type="EMBL" id="KAG0584559.1"/>
    </source>
</evidence>
<dbReference type="EMBL" id="CM026423">
    <property type="protein sequence ID" value="KAG0584559.1"/>
    <property type="molecule type" value="Genomic_DNA"/>
</dbReference>
<protein>
    <submittedName>
        <fullName evidence="2">Uncharacterized protein</fullName>
    </submittedName>
</protein>
<dbReference type="AlphaFoldDB" id="A0A8T0INJ7"/>
<feature type="non-terminal residue" evidence="2">
    <location>
        <position position="124"/>
    </location>
</feature>
<reference evidence="2" key="1">
    <citation type="submission" date="2020-06" db="EMBL/GenBank/DDBJ databases">
        <title>WGS assembly of Ceratodon purpureus strain R40.</title>
        <authorList>
            <person name="Carey S.B."/>
            <person name="Jenkins J."/>
            <person name="Shu S."/>
            <person name="Lovell J.T."/>
            <person name="Sreedasyam A."/>
            <person name="Maumus F."/>
            <person name="Tiley G.P."/>
            <person name="Fernandez-Pozo N."/>
            <person name="Barry K."/>
            <person name="Chen C."/>
            <person name="Wang M."/>
            <person name="Lipzen A."/>
            <person name="Daum C."/>
            <person name="Saski C.A."/>
            <person name="Payton A.C."/>
            <person name="Mcbreen J.C."/>
            <person name="Conrad R.E."/>
            <person name="Kollar L.M."/>
            <person name="Olsson S."/>
            <person name="Huttunen S."/>
            <person name="Landis J.B."/>
            <person name="Wickett N.J."/>
            <person name="Johnson M.G."/>
            <person name="Rensing S.A."/>
            <person name="Grimwood J."/>
            <person name="Schmutz J."/>
            <person name="Mcdaniel S.F."/>
        </authorList>
    </citation>
    <scope>NUCLEOTIDE SEQUENCE</scope>
    <source>
        <strain evidence="2">R40</strain>
    </source>
</reference>
<keyword evidence="3" id="KW-1185">Reference proteome</keyword>
<proteinExistence type="predicted"/>
<dbReference type="Proteomes" id="UP000822688">
    <property type="component" value="Chromosome 3"/>
</dbReference>
<name>A0A8T0INJ7_CERPU</name>
<keyword evidence="1" id="KW-0732">Signal</keyword>
<comment type="caution">
    <text evidence="2">The sequence shown here is derived from an EMBL/GenBank/DDBJ whole genome shotgun (WGS) entry which is preliminary data.</text>
</comment>
<sequence>MATRLITGEALLWSSSLSLSLVQDPEANVLRAQIHQKLTQLHLHHKRLPFNRNASRTRREYALMRVNIHKHAELPGYVKRSPTRPGSKQNKLRRNLDKILLHNSDLGYKWLQTTVVMPSYAPLE</sequence>
<organism evidence="2 3">
    <name type="scientific">Ceratodon purpureus</name>
    <name type="common">Fire moss</name>
    <name type="synonym">Dicranum purpureum</name>
    <dbReference type="NCBI Taxonomy" id="3225"/>
    <lineage>
        <taxon>Eukaryota</taxon>
        <taxon>Viridiplantae</taxon>
        <taxon>Streptophyta</taxon>
        <taxon>Embryophyta</taxon>
        <taxon>Bryophyta</taxon>
        <taxon>Bryophytina</taxon>
        <taxon>Bryopsida</taxon>
        <taxon>Dicranidae</taxon>
        <taxon>Pseudoditrichales</taxon>
        <taxon>Ditrichaceae</taxon>
        <taxon>Ceratodon</taxon>
    </lineage>
</organism>
<accession>A0A8T0INJ7</accession>
<feature type="chain" id="PRO_5035862512" evidence="1">
    <location>
        <begin position="19"/>
        <end position="124"/>
    </location>
</feature>
<gene>
    <name evidence="2" type="ORF">KC19_3G217800</name>
</gene>